<dbReference type="Pfam" id="PF04117">
    <property type="entry name" value="Mpv17_PMP22"/>
    <property type="match status" value="1"/>
</dbReference>
<evidence type="ECO:0000256" key="1">
    <source>
        <dbReference type="ARBA" id="ARBA00004141"/>
    </source>
</evidence>
<dbReference type="PANTHER" id="PTHR11266:SF75">
    <property type="entry name" value="IP10007P-RELATED"/>
    <property type="match status" value="1"/>
</dbReference>
<sequence length="196" mass="22562">MATILKALKKVGQQYPIVRGMATYSVLWPTSNLVQQSMDKTRDKYDIMETLRYLVLGTFVTAPTVHVWVKLASKIIKGSTLKHAVLKAGLEQVLFAPVGQTQFYLGITLLEGRPWNECVQEWKQKLIPTWKVAVCFWPVVQTFNFAYVAEKNRVVVVSVASFMWTIFLSYMHHMQQDSLPGFLHKKISREQTNHEE</sequence>
<dbReference type="PANTHER" id="PTHR11266">
    <property type="entry name" value="PEROXISOMAL MEMBRANE PROTEIN 2, PXMP2 MPV17"/>
    <property type="match status" value="1"/>
</dbReference>
<dbReference type="InterPro" id="IPR007248">
    <property type="entry name" value="Mpv17_PMP22"/>
</dbReference>
<evidence type="ECO:0000256" key="3">
    <source>
        <dbReference type="ARBA" id="ARBA00022692"/>
    </source>
</evidence>
<evidence type="ECO:0000313" key="7">
    <source>
        <dbReference type="EMBL" id="JAI65561.1"/>
    </source>
</evidence>
<comment type="subcellular location">
    <subcellularLocation>
        <location evidence="1">Membrane</location>
        <topology evidence="1">Multi-pass membrane protein</topology>
    </subcellularLocation>
</comment>
<keyword evidence="5 6" id="KW-0472">Membrane</keyword>
<evidence type="ECO:0000256" key="6">
    <source>
        <dbReference type="RuleBase" id="RU363053"/>
    </source>
</evidence>
<proteinExistence type="inferred from homology"/>
<dbReference type="GO" id="GO:0016020">
    <property type="term" value="C:membrane"/>
    <property type="evidence" value="ECO:0007669"/>
    <property type="project" value="UniProtKB-SubCell"/>
</dbReference>
<dbReference type="AlphaFoldDB" id="A0A0P4WFS6"/>
<organism evidence="7">
    <name type="scientific">Scylla olivacea</name>
    <name type="common">Orange mud crab</name>
    <name type="synonym">Cancer olivacea</name>
    <dbReference type="NCBI Taxonomy" id="85551"/>
    <lineage>
        <taxon>Eukaryota</taxon>
        <taxon>Metazoa</taxon>
        <taxon>Ecdysozoa</taxon>
        <taxon>Arthropoda</taxon>
        <taxon>Crustacea</taxon>
        <taxon>Multicrustacea</taxon>
        <taxon>Malacostraca</taxon>
        <taxon>Eumalacostraca</taxon>
        <taxon>Eucarida</taxon>
        <taxon>Decapoda</taxon>
        <taxon>Pleocyemata</taxon>
        <taxon>Brachyura</taxon>
        <taxon>Eubrachyura</taxon>
        <taxon>Portunoidea</taxon>
        <taxon>Portunidae</taxon>
        <taxon>Portuninae</taxon>
        <taxon>Scylla</taxon>
    </lineage>
</organism>
<comment type="similarity">
    <text evidence="2 6">Belongs to the peroxisomal membrane protein PXMP2/4 family.</text>
</comment>
<evidence type="ECO:0000256" key="5">
    <source>
        <dbReference type="ARBA" id="ARBA00023136"/>
    </source>
</evidence>
<name>A0A0P4WFS6_SCYOL</name>
<accession>A0A0P4WFS6</accession>
<reference evidence="7" key="1">
    <citation type="submission" date="2015-09" db="EMBL/GenBank/DDBJ databases">
        <title>Scylla olivacea transcriptome.</title>
        <authorList>
            <person name="Ikhwanuddin M."/>
        </authorList>
    </citation>
    <scope>NUCLEOTIDE SEQUENCE</scope>
</reference>
<feature type="transmembrane region" description="Helical" evidence="6">
    <location>
        <begin position="130"/>
        <end position="148"/>
    </location>
</feature>
<feature type="transmembrane region" description="Helical" evidence="6">
    <location>
        <begin position="154"/>
        <end position="171"/>
    </location>
</feature>
<dbReference type="GO" id="GO:0005739">
    <property type="term" value="C:mitochondrion"/>
    <property type="evidence" value="ECO:0007669"/>
    <property type="project" value="TreeGrafter"/>
</dbReference>
<evidence type="ECO:0008006" key="8">
    <source>
        <dbReference type="Google" id="ProtNLM"/>
    </source>
</evidence>
<protein>
    <recommendedName>
        <fullName evidence="8">Mpv17-like protein</fullName>
    </recommendedName>
</protein>
<evidence type="ECO:0000256" key="4">
    <source>
        <dbReference type="ARBA" id="ARBA00022989"/>
    </source>
</evidence>
<evidence type="ECO:0000256" key="2">
    <source>
        <dbReference type="ARBA" id="ARBA00006824"/>
    </source>
</evidence>
<keyword evidence="4 6" id="KW-1133">Transmembrane helix</keyword>
<keyword evidence="3 6" id="KW-0812">Transmembrane</keyword>
<dbReference type="EMBL" id="GDRN01058785">
    <property type="protein sequence ID" value="JAI65561.1"/>
    <property type="molecule type" value="Transcribed_RNA"/>
</dbReference>